<comment type="caution">
    <text evidence="1">The sequence shown here is derived from an EMBL/GenBank/DDBJ whole genome shotgun (WGS) entry which is preliminary data.</text>
</comment>
<proteinExistence type="predicted"/>
<gene>
    <name evidence="1" type="ORF">COB67_06200</name>
</gene>
<organism evidence="1 2">
    <name type="scientific">SAR324 cluster bacterium</name>
    <dbReference type="NCBI Taxonomy" id="2024889"/>
    <lineage>
        <taxon>Bacteria</taxon>
        <taxon>Deltaproteobacteria</taxon>
        <taxon>SAR324 cluster</taxon>
    </lineage>
</organism>
<dbReference type="AlphaFoldDB" id="A0A2A4T4R6"/>
<dbReference type="EMBL" id="NVSR01000032">
    <property type="protein sequence ID" value="PCI28512.1"/>
    <property type="molecule type" value="Genomic_DNA"/>
</dbReference>
<accession>A0A2A4T4R6</accession>
<protein>
    <submittedName>
        <fullName evidence="1">Uncharacterized protein</fullName>
    </submittedName>
</protein>
<evidence type="ECO:0000313" key="1">
    <source>
        <dbReference type="EMBL" id="PCI28512.1"/>
    </source>
</evidence>
<sequence>MTYQSARTLVLQDHDYGFYATDEYTPGPENAYYLQSAEGCLYVTKSSCKVTIGDTPEDTKISLLEEELDEGKYWRLLEKMEWHLMD</sequence>
<reference evidence="2" key="1">
    <citation type="submission" date="2017-08" db="EMBL/GenBank/DDBJ databases">
        <title>A dynamic microbial community with high functional redundancy inhabits the cold, oxic subseafloor aquifer.</title>
        <authorList>
            <person name="Tully B.J."/>
            <person name="Wheat C.G."/>
            <person name="Glazer B.T."/>
            <person name="Huber J.A."/>
        </authorList>
    </citation>
    <scope>NUCLEOTIDE SEQUENCE [LARGE SCALE GENOMIC DNA]</scope>
</reference>
<dbReference type="Proteomes" id="UP000218113">
    <property type="component" value="Unassembled WGS sequence"/>
</dbReference>
<evidence type="ECO:0000313" key="2">
    <source>
        <dbReference type="Proteomes" id="UP000218113"/>
    </source>
</evidence>
<name>A0A2A4T4R6_9DELT</name>